<evidence type="ECO:0000259" key="2">
    <source>
        <dbReference type="Pfam" id="PF14309"/>
    </source>
</evidence>
<dbReference type="Proteomes" id="UP001345219">
    <property type="component" value="Chromosome 22"/>
</dbReference>
<evidence type="ECO:0000313" key="3">
    <source>
        <dbReference type="EMBL" id="KAK4772881.1"/>
    </source>
</evidence>
<sequence>MGLQGLQMKKHARNKSSAIHLENHQPGCMSGILHTLYHYQWLNVKKRLPYRWHGRGRNPTESGIGCQAQISDPLKEQGNSQDQKSAVKQKKQGSLSVKARLKALISEDKSWRKGQHQRSSTSPAHLHTVPIQQSHQSKPCEKESDDPVSLNDETSPGRISNATSPCKGREDHSEVSSQQKPFRRAFSAGFPVHGSEFLGALERDELLQKIMHDRSKFLPERLYSQKQLCTKIRPRRSGTMKEGRDHEAAPTPSNPKNKGENSSARKAVDLKEGDHEEGDANSGVTFTPLPLPQLKDTPSENSSAIRRLRDIKHKIKHVIRTNQKEKQRIVMDGVIDKIPNDKRVSKEKKEELMNKWRECAINRDCRCSTLGREENYKYRKGDSKRISSWDDNSMDRYCQLFETSFCKEAKHHIPDRLKIRGDDEACLEAGRDKRSLGRILSLPDMKSSSFQSADSGSETISLEAPSRADPTGDFSRGSSFDSTNCIDSQNQLQVDAVLEYDHTEEKPTEETESAAVEKSCLAEASLLEGEIGPVEKSSMEMSQVSTFNDNSQEIMPSSHESLSGSQDPNTDDLMGPGEKIDLEESELQEGEPLDDFQQSQLGAEDAELFNFVRDILEVSGLTGSEAFEAWNSSNQPVSLSVYEEVEGCLLMDPECTQTEDAGDDDHLQLLDLINEILVEMYQQSLSYCPVPLSRHCHIHGMPVGQHLLKEVWASMTNYLDIGPEFDPTLDYVVSKDLEKPSGWMDLQFESECIGLELEELIFDDLFYELMKLMVYNLRND</sequence>
<protein>
    <recommendedName>
        <fullName evidence="2">DUF4378 domain-containing protein</fullName>
    </recommendedName>
</protein>
<dbReference type="InterPro" id="IPR044257">
    <property type="entry name" value="TRM32-like"/>
</dbReference>
<feature type="region of interest" description="Disordered" evidence="1">
    <location>
        <begin position="228"/>
        <end position="302"/>
    </location>
</feature>
<keyword evidence="4" id="KW-1185">Reference proteome</keyword>
<evidence type="ECO:0000256" key="1">
    <source>
        <dbReference type="SAM" id="MobiDB-lite"/>
    </source>
</evidence>
<feature type="compositionally biased region" description="Basic and acidic residues" evidence="1">
    <location>
        <begin position="239"/>
        <end position="248"/>
    </location>
</feature>
<dbReference type="PANTHER" id="PTHR47071:SF9">
    <property type="entry name" value="TRM32-LIKE PROTEIN (DUF3741)"/>
    <property type="match status" value="1"/>
</dbReference>
<accession>A0AAN7L138</accession>
<feature type="compositionally biased region" description="Polar residues" evidence="1">
    <location>
        <begin position="151"/>
        <end position="164"/>
    </location>
</feature>
<dbReference type="InterPro" id="IPR025486">
    <property type="entry name" value="DUF4378"/>
</dbReference>
<dbReference type="EMBL" id="JAXIOK010000004">
    <property type="protein sequence ID" value="KAK4772881.1"/>
    <property type="molecule type" value="Genomic_DNA"/>
</dbReference>
<dbReference type="Pfam" id="PF14309">
    <property type="entry name" value="DUF4378"/>
    <property type="match status" value="1"/>
</dbReference>
<name>A0AAN7L138_9MYRT</name>
<feature type="compositionally biased region" description="Polar residues" evidence="1">
    <location>
        <begin position="446"/>
        <end position="460"/>
    </location>
</feature>
<comment type="caution">
    <text evidence="3">The sequence shown here is derived from an EMBL/GenBank/DDBJ whole genome shotgun (WGS) entry which is preliminary data.</text>
</comment>
<feature type="compositionally biased region" description="Polar residues" evidence="1">
    <location>
        <begin position="254"/>
        <end position="264"/>
    </location>
</feature>
<feature type="compositionally biased region" description="Polar residues" evidence="1">
    <location>
        <begin position="551"/>
        <end position="568"/>
    </location>
</feature>
<reference evidence="3 4" key="1">
    <citation type="journal article" date="2023" name="Hortic Res">
        <title>Pangenome of water caltrop reveals structural variations and asymmetric subgenome divergence after allopolyploidization.</title>
        <authorList>
            <person name="Zhang X."/>
            <person name="Chen Y."/>
            <person name="Wang L."/>
            <person name="Yuan Y."/>
            <person name="Fang M."/>
            <person name="Shi L."/>
            <person name="Lu R."/>
            <person name="Comes H.P."/>
            <person name="Ma Y."/>
            <person name="Chen Y."/>
            <person name="Huang G."/>
            <person name="Zhou Y."/>
            <person name="Zheng Z."/>
            <person name="Qiu Y."/>
        </authorList>
    </citation>
    <scope>NUCLEOTIDE SEQUENCE [LARGE SCALE GENOMIC DNA]</scope>
    <source>
        <tissue evidence="3">Roots</tissue>
    </source>
</reference>
<feature type="compositionally biased region" description="Polar residues" evidence="1">
    <location>
        <begin position="77"/>
        <end position="86"/>
    </location>
</feature>
<feature type="region of interest" description="Disordered" evidence="1">
    <location>
        <begin position="74"/>
        <end position="181"/>
    </location>
</feature>
<proteinExistence type="predicted"/>
<organism evidence="3 4">
    <name type="scientific">Trapa incisa</name>
    <dbReference type="NCBI Taxonomy" id="236973"/>
    <lineage>
        <taxon>Eukaryota</taxon>
        <taxon>Viridiplantae</taxon>
        <taxon>Streptophyta</taxon>
        <taxon>Embryophyta</taxon>
        <taxon>Tracheophyta</taxon>
        <taxon>Spermatophyta</taxon>
        <taxon>Magnoliopsida</taxon>
        <taxon>eudicotyledons</taxon>
        <taxon>Gunneridae</taxon>
        <taxon>Pentapetalae</taxon>
        <taxon>rosids</taxon>
        <taxon>malvids</taxon>
        <taxon>Myrtales</taxon>
        <taxon>Lythraceae</taxon>
        <taxon>Trapa</taxon>
    </lineage>
</organism>
<feature type="domain" description="DUF4378" evidence="2">
    <location>
        <begin position="609"/>
        <end position="768"/>
    </location>
</feature>
<feature type="region of interest" description="Disordered" evidence="1">
    <location>
        <begin position="446"/>
        <end position="482"/>
    </location>
</feature>
<gene>
    <name evidence="3" type="ORF">SAY87_027900</name>
</gene>
<dbReference type="PANTHER" id="PTHR47071">
    <property type="entry name" value="PROTEIN TRM32"/>
    <property type="match status" value="1"/>
</dbReference>
<dbReference type="AlphaFoldDB" id="A0AAN7L138"/>
<evidence type="ECO:0000313" key="4">
    <source>
        <dbReference type="Proteomes" id="UP001345219"/>
    </source>
</evidence>
<feature type="region of interest" description="Disordered" evidence="1">
    <location>
        <begin position="551"/>
        <end position="577"/>
    </location>
</feature>